<evidence type="ECO:0000313" key="5">
    <source>
        <dbReference type="Proteomes" id="UP000650511"/>
    </source>
</evidence>
<dbReference type="InterPro" id="IPR029063">
    <property type="entry name" value="SAM-dependent_MTases_sf"/>
</dbReference>
<dbReference type="Pfam" id="PF21302">
    <property type="entry name" value="Zn_ribbon_RlmA"/>
    <property type="match status" value="1"/>
</dbReference>
<keyword evidence="5" id="KW-1185">Reference proteome</keyword>
<dbReference type="InterPro" id="IPR016718">
    <property type="entry name" value="rRNA_m1G-MeTrfase_A_prd"/>
</dbReference>
<dbReference type="Gene3D" id="3.40.50.150">
    <property type="entry name" value="Vaccinia Virus protein VP39"/>
    <property type="match status" value="1"/>
</dbReference>
<dbReference type="Proteomes" id="UP000650511">
    <property type="component" value="Unassembled WGS sequence"/>
</dbReference>
<comment type="caution">
    <text evidence="4">The sequence shown here is derived from an EMBL/GenBank/DDBJ whole genome shotgun (WGS) entry which is preliminary data.</text>
</comment>
<dbReference type="GO" id="GO:0008168">
    <property type="term" value="F:methyltransferase activity"/>
    <property type="evidence" value="ECO:0007669"/>
    <property type="project" value="InterPro"/>
</dbReference>
<feature type="binding site" evidence="2">
    <location>
        <position position="184"/>
    </location>
    <ligand>
        <name>S-adenosyl-L-methionine</name>
        <dbReference type="ChEBI" id="CHEBI:59789"/>
    </ligand>
</feature>
<dbReference type="SUPFAM" id="SSF53335">
    <property type="entry name" value="S-adenosyl-L-methionine-dependent methyltransferases"/>
    <property type="match status" value="1"/>
</dbReference>
<dbReference type="InterPro" id="IPR048647">
    <property type="entry name" value="RlmA_N"/>
</dbReference>
<gene>
    <name evidence="4" type="ORF">GCM10011354_20080</name>
</gene>
<evidence type="ECO:0000259" key="3">
    <source>
        <dbReference type="Pfam" id="PF21302"/>
    </source>
</evidence>
<dbReference type="PIRSF" id="PIRSF018249">
    <property type="entry name" value="MyrA_prd"/>
    <property type="match status" value="1"/>
</dbReference>
<reference evidence="4" key="1">
    <citation type="journal article" date="2014" name="Int. J. Syst. Evol. Microbiol.">
        <title>Complete genome sequence of Corynebacterium casei LMG S-19264T (=DSM 44701T), isolated from a smear-ripened cheese.</title>
        <authorList>
            <consortium name="US DOE Joint Genome Institute (JGI-PGF)"/>
            <person name="Walter F."/>
            <person name="Albersmeier A."/>
            <person name="Kalinowski J."/>
            <person name="Ruckert C."/>
        </authorList>
    </citation>
    <scope>NUCLEOTIDE SEQUENCE</scope>
    <source>
        <strain evidence="4">CGMCC 1.14988</strain>
    </source>
</reference>
<dbReference type="EMBL" id="BMHA01000006">
    <property type="protein sequence ID" value="GGI06636.1"/>
    <property type="molecule type" value="Genomic_DNA"/>
</dbReference>
<evidence type="ECO:0000256" key="2">
    <source>
        <dbReference type="PIRSR" id="PIRSR018249-2"/>
    </source>
</evidence>
<dbReference type="AlphaFoldDB" id="A0A8J3AE38"/>
<proteinExistence type="predicted"/>
<sequence>MPDPAPLRCPHDGGALHRAERSWGCARGHRFDVARQGYVNLLTSPPRRVSGDTAAMLDARQSVLDAGHLDAVTAALVEACVGSPDGVLVEVGAGTAHHLAAVRRVLGERAAVATDLSVAAAKRAARADPGHVTAVVADVWQPWPVLDATAAVVLTVFAPRNGAEAARVLVPGGRLVVVTPASDHLAELRDPLGMLTVDPGKAERLHAELDPHLDHLDTREVRATTTVGRATAAALAAMGPAGHHLDAAALAARAERLPERTEVTVAVHVARFTPR</sequence>
<keyword evidence="1" id="KW-0862">Zinc</keyword>
<organism evidence="4 5">
    <name type="scientific">Egicoccus halophilus</name>
    <dbReference type="NCBI Taxonomy" id="1670830"/>
    <lineage>
        <taxon>Bacteria</taxon>
        <taxon>Bacillati</taxon>
        <taxon>Actinomycetota</taxon>
        <taxon>Nitriliruptoria</taxon>
        <taxon>Egicoccales</taxon>
        <taxon>Egicoccaceae</taxon>
        <taxon>Egicoccus</taxon>
    </lineage>
</organism>
<protein>
    <recommendedName>
        <fullName evidence="3">23S rRNA (guanine(745)-N(1))-methyltransferase N-terminal domain-containing protein</fullName>
    </recommendedName>
</protein>
<feature type="domain" description="23S rRNA (guanine(745)-N(1))-methyltransferase N-terminal" evidence="3">
    <location>
        <begin position="8"/>
        <end position="42"/>
    </location>
</feature>
<reference evidence="4" key="2">
    <citation type="submission" date="2020-09" db="EMBL/GenBank/DDBJ databases">
        <authorList>
            <person name="Sun Q."/>
            <person name="Zhou Y."/>
        </authorList>
    </citation>
    <scope>NUCLEOTIDE SEQUENCE</scope>
    <source>
        <strain evidence="4">CGMCC 1.14988</strain>
    </source>
</reference>
<dbReference type="GO" id="GO:0046872">
    <property type="term" value="F:metal ion binding"/>
    <property type="evidence" value="ECO:0007669"/>
    <property type="project" value="UniProtKB-KW"/>
</dbReference>
<accession>A0A8J3AE38</accession>
<dbReference type="RefSeq" id="WP_205745267.1">
    <property type="nucleotide sequence ID" value="NZ_BMHA01000006.1"/>
</dbReference>
<evidence type="ECO:0000313" key="4">
    <source>
        <dbReference type="EMBL" id="GGI06636.1"/>
    </source>
</evidence>
<keyword evidence="1" id="KW-0479">Metal-binding</keyword>
<evidence type="ECO:0000256" key="1">
    <source>
        <dbReference type="PIRSR" id="PIRSR018249-1"/>
    </source>
</evidence>
<name>A0A8J3AE38_9ACTN</name>
<feature type="binding site" evidence="1">
    <location>
        <position position="29"/>
    </location>
    <ligand>
        <name>Zn(2+)</name>
        <dbReference type="ChEBI" id="CHEBI:29105"/>
    </ligand>
</feature>
<keyword evidence="2" id="KW-0949">S-adenosyl-L-methionine</keyword>
<dbReference type="Pfam" id="PF01135">
    <property type="entry name" value="PCMT"/>
    <property type="match status" value="1"/>
</dbReference>
<feature type="binding site" evidence="1">
    <location>
        <position position="25"/>
    </location>
    <ligand>
        <name>Zn(2+)</name>
        <dbReference type="ChEBI" id="CHEBI:29105"/>
    </ligand>
</feature>